<dbReference type="InterPro" id="IPR056199">
    <property type="entry name" value="SPEF2_C"/>
</dbReference>
<dbReference type="InterPro" id="IPR010441">
    <property type="entry name" value="CH_2"/>
</dbReference>
<dbReference type="PANTHER" id="PTHR14919">
    <property type="entry name" value="KPL2-RELATED"/>
    <property type="match status" value="1"/>
</dbReference>
<name>A0AAD8ZWT8_9TELE</name>
<dbReference type="Pfam" id="PF06294">
    <property type="entry name" value="CH_2"/>
    <property type="match status" value="1"/>
</dbReference>
<evidence type="ECO:0000259" key="2">
    <source>
        <dbReference type="PROSITE" id="PS51498"/>
    </source>
</evidence>
<evidence type="ECO:0000256" key="1">
    <source>
        <dbReference type="SAM" id="MobiDB-lite"/>
    </source>
</evidence>
<dbReference type="SUPFAM" id="SSF52540">
    <property type="entry name" value="P-loop containing nucleoside triphosphate hydrolases"/>
    <property type="match status" value="1"/>
</dbReference>
<dbReference type="EMBL" id="JAROKS010000001">
    <property type="protein sequence ID" value="KAK1806306.1"/>
    <property type="molecule type" value="Genomic_DNA"/>
</dbReference>
<dbReference type="Proteomes" id="UP001239994">
    <property type="component" value="Unassembled WGS sequence"/>
</dbReference>
<dbReference type="Gene3D" id="3.40.50.300">
    <property type="entry name" value="P-loop containing nucleotide triphosphate hydrolases"/>
    <property type="match status" value="1"/>
</dbReference>
<feature type="domain" description="MABP" evidence="2">
    <location>
        <begin position="1"/>
        <end position="100"/>
    </location>
</feature>
<dbReference type="Pfam" id="PF22946">
    <property type="entry name" value="SPEF2_D5"/>
    <property type="match status" value="1"/>
</dbReference>
<feature type="region of interest" description="Disordered" evidence="1">
    <location>
        <begin position="857"/>
        <end position="878"/>
    </location>
</feature>
<protein>
    <recommendedName>
        <fullName evidence="2">MABP domain-containing protein</fullName>
    </recommendedName>
</protein>
<dbReference type="InterPro" id="IPR011992">
    <property type="entry name" value="EF-hand-dom_pair"/>
</dbReference>
<sequence>MAAVRQRITAIQISVSPEEETQLEQQGWIRVPGDLNSGTRGPQVGLWYRTDGDKRVTRIQFSFLHQMANKLHGAGFTKVDKNINENTAGDDIYLWFKCENSGNPIIDLKVTTNLEDEVKQFQSGWECLSCDLNLNNGGNPHVRMWVRRNEATYMQNVDASVNFSPVLFDKGYIHVDENTNRGTTPPGSAVFIWYNSSTSSGSGVSQLDVSLNESDEARLRKEQFIKVNKNLNDGTIGAPVYLWYKKGESRVIQFFVLLVGDEALKYYQQKPHSFPKDFANGYLIGEVLSRYQLQDDFAHFSKHSGANAKLNNFTRLEPTLQLLGVPFDLGMAKAVMQGQQGAATRLLYQLYVLLQKKKRAGLTGATLETMQPVATAKLHRLENRIFTERLRTITKRDADLKIQKITQRFDRRRRDIRDRSVMAELVQEEKHRHLQEEMRLKDIEKHRQTHRKHQEMMDRIQLAVVQVPKPPASRSLRTLEQQQQQEAQKVQEQIAQFEKNRKRLSPAYCDHAVDSVQVLNEEQMSQWNTEFMQRIRRRVEEDGAARMQREQRRHRALQQQLHTHHTHQEMLREEQLVGRLMRQSQQEKRIAVRLMQIRQQKEVLRQNRILRESQYQEQRLRDFQQALDREAALLLQVRIEQQEQSRKEQELHAQLVAERTHNRHRKHFNTCRGIVEQIVDLATKAGEYRLLTANLIPGKVMQEWKELWFRGQPLYAVSEVEGAGGEASPEQAILNAQDYEEYTSMTGEWAWPEEVECKAPPSSSDILGHIVTRLRNMVNPPEPSDPPPAFPHFTLRACVLGKPFTGKTRCLRRITEVHGIYVLSADRLIQEALEAHQAGDKQNERSVMADKSCTSDLLPEPVITDSQPGDLQKKDSKSKLSLQAQYGAGVEKALRSGRAVPNELLIDIFTDAIRQVPSGQGWVLDGFPVDISQARLLEKALGGADPDQANKKGWGRTHNLAEDRRAPKAPPPPSPVLDLVVLLDLTDEQVMDRATQSNRESTNIDHEITATADHSSGSQENAATPRHTQLRVAPAGEQSLEQRQIQHRVMGFQDTWPKLEKWFGEKQRILVKVTAEVDEDTLFSNVENVLFKNMVAAEQGHTDTEDNVEVTDDSASLAAPQEIASKSSPCSAKGQLQTLHTKPSSRATARPTRCVGRGELELGKKHLNQYNQYNGQRASVSSAMAVQAPPPDAGWEYVVEPLAKEIPEYLLPYWENACSSYVSNVKTVMQNLRNERNLITHHLYNIREDFRHYLQRPDLKQDFVCVWQRDYNSLPDDMRQDEETKAELHQRLDDLKERLWDICDKRKEEAMQERAGVLRDGWLEDHTAVLLNHYSALLQALAEVQRLESEGHVEVQQQLERERAGRQSLASATDPSSAKDKKKAGRKKGPPSLTQETSPPAPLDEEEVERRTVRNKIREEYRSVLQHEEGAVKQRLELVLLQALATVRSLQHGAELIHSTMEEWLGARYLAEMHSIDQLAKVVQHHIERGVQIPHELVLVRADFFLDGDIRVVASPPPLLRPPPVERSNHSTLTVLQLHKLHSQLCKIAPTGLLSSTQLCEVLNMGSDALPEAWVHLTDSQIHELVCGFAQDCETVDWRQFLVGVAQPWPLPSQNQLIKTLKRFRAIDTAGDGVITLEQYLQVELWFASESDLPVPEDLTEPLPYDRMANLREDLVKVFKEFGFKEEEKIPFSVLSQHPFLQDLMESSSQYLLTDIHRVLLSQQSEGESTAA</sequence>
<dbReference type="Pfam" id="PF24082">
    <property type="entry name" value="SPEF2_C"/>
    <property type="match status" value="1"/>
</dbReference>
<gene>
    <name evidence="3" type="ORF">P4O66_000181</name>
</gene>
<evidence type="ECO:0000313" key="4">
    <source>
        <dbReference type="Proteomes" id="UP001239994"/>
    </source>
</evidence>
<proteinExistence type="predicted"/>
<dbReference type="PANTHER" id="PTHR14919:SF0">
    <property type="entry name" value="SPERM FLAGELLAR PROTEIN 2"/>
    <property type="match status" value="1"/>
</dbReference>
<dbReference type="GO" id="GO:0005737">
    <property type="term" value="C:cytoplasm"/>
    <property type="evidence" value="ECO:0007669"/>
    <property type="project" value="UniProtKB-ARBA"/>
</dbReference>
<feature type="compositionally biased region" description="Basic residues" evidence="1">
    <location>
        <begin position="1380"/>
        <end position="1389"/>
    </location>
</feature>
<dbReference type="PROSITE" id="PS51498">
    <property type="entry name" value="MABP"/>
    <property type="match status" value="1"/>
</dbReference>
<reference evidence="3" key="1">
    <citation type="submission" date="2023-03" db="EMBL/GenBank/DDBJ databases">
        <title>Electrophorus voltai genome.</title>
        <authorList>
            <person name="Bian C."/>
        </authorList>
    </citation>
    <scope>NUCLEOTIDE SEQUENCE</scope>
    <source>
        <strain evidence="3">CB-2022</strain>
        <tissue evidence="3">Muscle</tissue>
    </source>
</reference>
<dbReference type="Pfam" id="PF00406">
    <property type="entry name" value="ADK"/>
    <property type="match status" value="1"/>
</dbReference>
<keyword evidence="4" id="KW-1185">Reference proteome</keyword>
<evidence type="ECO:0000313" key="3">
    <source>
        <dbReference type="EMBL" id="KAK1806306.1"/>
    </source>
</evidence>
<dbReference type="GO" id="GO:0007288">
    <property type="term" value="P:sperm axoneme assembly"/>
    <property type="evidence" value="ECO:0007669"/>
    <property type="project" value="TreeGrafter"/>
</dbReference>
<dbReference type="InterPro" id="IPR052634">
    <property type="entry name" value="Sperm_flagellar-bone_growth"/>
</dbReference>
<dbReference type="InterPro" id="IPR036872">
    <property type="entry name" value="CH_dom_sf"/>
</dbReference>
<feature type="region of interest" description="Disordered" evidence="1">
    <location>
        <begin position="1355"/>
        <end position="1411"/>
    </location>
</feature>
<dbReference type="InterPro" id="IPR023341">
    <property type="entry name" value="MABP"/>
</dbReference>
<dbReference type="Gene3D" id="2.100.10.50">
    <property type="match status" value="2"/>
</dbReference>
<dbReference type="Gene3D" id="1.10.418.10">
    <property type="entry name" value="Calponin-like domain"/>
    <property type="match status" value="1"/>
</dbReference>
<dbReference type="GO" id="GO:0002177">
    <property type="term" value="C:manchette"/>
    <property type="evidence" value="ECO:0007669"/>
    <property type="project" value="TreeGrafter"/>
</dbReference>
<accession>A0AAD8ZWT8</accession>
<dbReference type="GO" id="GO:0097225">
    <property type="term" value="C:sperm midpiece"/>
    <property type="evidence" value="ECO:0007669"/>
    <property type="project" value="TreeGrafter"/>
</dbReference>
<feature type="compositionally biased region" description="Basic and acidic residues" evidence="1">
    <location>
        <begin position="1355"/>
        <end position="1365"/>
    </location>
</feature>
<dbReference type="InterPro" id="IPR054517">
    <property type="entry name" value="SPEF2_D5"/>
</dbReference>
<organism evidence="3 4">
    <name type="scientific">Electrophorus voltai</name>
    <dbReference type="NCBI Taxonomy" id="2609070"/>
    <lineage>
        <taxon>Eukaryota</taxon>
        <taxon>Metazoa</taxon>
        <taxon>Chordata</taxon>
        <taxon>Craniata</taxon>
        <taxon>Vertebrata</taxon>
        <taxon>Euteleostomi</taxon>
        <taxon>Actinopterygii</taxon>
        <taxon>Neopterygii</taxon>
        <taxon>Teleostei</taxon>
        <taxon>Ostariophysi</taxon>
        <taxon>Gymnotiformes</taxon>
        <taxon>Gymnotoidei</taxon>
        <taxon>Gymnotidae</taxon>
        <taxon>Electrophorus</taxon>
    </lineage>
</organism>
<comment type="caution">
    <text evidence="3">The sequence shown here is derived from an EMBL/GenBank/DDBJ whole genome shotgun (WGS) entry which is preliminary data.</text>
</comment>
<dbReference type="InterPro" id="IPR027417">
    <property type="entry name" value="P-loop_NTPase"/>
</dbReference>
<dbReference type="SUPFAM" id="SSF47473">
    <property type="entry name" value="EF-hand"/>
    <property type="match status" value="1"/>
</dbReference>